<proteinExistence type="predicted"/>
<evidence type="ECO:0000256" key="1">
    <source>
        <dbReference type="SAM" id="Phobius"/>
    </source>
</evidence>
<dbReference type="Proteomes" id="UP000249818">
    <property type="component" value="Chromosome BARAN1"/>
</dbReference>
<keyword evidence="1" id="KW-1133">Transmembrane helix</keyword>
<dbReference type="EMBL" id="LS483254">
    <property type="protein sequence ID" value="SQD93063.1"/>
    <property type="molecule type" value="Genomic_DNA"/>
</dbReference>
<sequence>MPCAQQRGKVKRNLTEGMKLSKRDRALVGIAGILALAAMIAVPLFARTG</sequence>
<keyword evidence="3" id="KW-1185">Reference proteome</keyword>
<accession>A0A2X3K7S7</accession>
<gene>
    <name evidence="2" type="ORF">BARAN1_1039</name>
</gene>
<name>A0A2X3K7S7_9BACT</name>
<protein>
    <submittedName>
        <fullName evidence="2">Uncharacterized protein</fullName>
    </submittedName>
</protein>
<dbReference type="KEGG" id="bana:BARAN1_1039"/>
<organism evidence="2 3">
    <name type="scientific">Candidatus Bipolaricaulis anaerobius</name>
    <dbReference type="NCBI Taxonomy" id="2026885"/>
    <lineage>
        <taxon>Bacteria</taxon>
        <taxon>Candidatus Bipolaricaulota</taxon>
        <taxon>Candidatus Bipolaricaulia</taxon>
        <taxon>Candidatus Bipolaricaulales</taxon>
        <taxon>Candidatus Bipolaricaulaceae</taxon>
        <taxon>Candidatus Bipolaricaulis</taxon>
    </lineage>
</organism>
<keyword evidence="1" id="KW-0472">Membrane</keyword>
<reference evidence="3" key="1">
    <citation type="submission" date="2018-05" db="EMBL/GenBank/DDBJ databases">
        <authorList>
            <person name="Hao L."/>
        </authorList>
    </citation>
    <scope>NUCLEOTIDE SEQUENCE [LARGE SCALE GENOMIC DNA]</scope>
</reference>
<dbReference type="AlphaFoldDB" id="A0A2X3K7S7"/>
<evidence type="ECO:0000313" key="3">
    <source>
        <dbReference type="Proteomes" id="UP000249818"/>
    </source>
</evidence>
<evidence type="ECO:0000313" key="2">
    <source>
        <dbReference type="EMBL" id="SQD93063.1"/>
    </source>
</evidence>
<feature type="transmembrane region" description="Helical" evidence="1">
    <location>
        <begin position="26"/>
        <end position="46"/>
    </location>
</feature>
<keyword evidence="1" id="KW-0812">Transmembrane</keyword>